<feature type="domain" description="Glycosyltransferase GT-D fold" evidence="1">
    <location>
        <begin position="177"/>
        <end position="369"/>
    </location>
</feature>
<proteinExistence type="predicted"/>
<dbReference type="OrthoDB" id="796510at2"/>
<dbReference type="RefSeq" id="WP_067369072.1">
    <property type="nucleotide sequence ID" value="NZ_BAAAFS010000006.1"/>
</dbReference>
<evidence type="ECO:0000313" key="3">
    <source>
        <dbReference type="Proteomes" id="UP000322181"/>
    </source>
</evidence>
<evidence type="ECO:0000259" key="1">
    <source>
        <dbReference type="Pfam" id="PF08759"/>
    </source>
</evidence>
<organism evidence="2 3">
    <name type="scientific">Morganella psychrotolerans</name>
    <dbReference type="NCBI Taxonomy" id="368603"/>
    <lineage>
        <taxon>Bacteria</taxon>
        <taxon>Pseudomonadati</taxon>
        <taxon>Pseudomonadota</taxon>
        <taxon>Gammaproteobacteria</taxon>
        <taxon>Enterobacterales</taxon>
        <taxon>Morganellaceae</taxon>
        <taxon>Morganella</taxon>
    </lineage>
</organism>
<sequence>MDMENDVLNEIRELINQNFCQYYGVSTATVRDNAVCFTITNDLFSVLLLIDTSHCIDMVFSSPENNTVVGIHSGITLNNRTTIYKDKKAVTIFLPLHSSELKIVLKEIIDYFISAYNQARNNYYLENIKKSNDNICFLLKEKLRQDTMEDMRLFMKGRQLSMLDTLKALAGKNLSLSRFGDGEITCLITDHGFDFQEHSWKLMNELRDICRHNRNTLVCFPGIKPEDPFWNSFWSASWKKCKVFLDDQFVIGNSMVSRIDIFNFHGQEAVTLWKDLWDGKSVCFVSGKNSRFDPEHILFSNIKSGSLILSENRNAYSDIDRVFESCMAIPDTDIFLIALGVTGTILSSRLAGAGKKALDIGHLTNCYDQVFLGKPVPEKLNPGWL</sequence>
<dbReference type="EMBL" id="VXKB01000007">
    <property type="protein sequence ID" value="KAA8713289.1"/>
    <property type="molecule type" value="Genomic_DNA"/>
</dbReference>
<comment type="caution">
    <text evidence="2">The sequence shown here is derived from an EMBL/GenBank/DDBJ whole genome shotgun (WGS) entry which is preliminary data.</text>
</comment>
<dbReference type="InterPro" id="IPR014869">
    <property type="entry name" value="GT-D"/>
</dbReference>
<gene>
    <name evidence="2" type="ORF">F4V73_17465</name>
</gene>
<accession>A0A5M9QZ62</accession>
<reference evidence="2 3" key="1">
    <citation type="submission" date="2019-09" db="EMBL/GenBank/DDBJ databases">
        <title>Draft genome sequence of various Type strains from the CCUG.</title>
        <authorList>
            <person name="Pineiro-Iglesias B."/>
            <person name="Tunovic T."/>
            <person name="Unosson C."/>
            <person name="Inganas E."/>
            <person name="Ohlen M."/>
            <person name="Cardew S."/>
            <person name="Jensie-Markopoulos S."/>
            <person name="Salva-Serra F."/>
            <person name="Jaen-Luchoro D."/>
            <person name="Karlsson R."/>
            <person name="Svensson-Stadler L."/>
            <person name="Chun J."/>
            <person name="Moore E."/>
        </authorList>
    </citation>
    <scope>NUCLEOTIDE SEQUENCE [LARGE SCALE GENOMIC DNA]</scope>
    <source>
        <strain evidence="2 3">CCUG 53682T</strain>
    </source>
</reference>
<name>A0A5M9QZ62_9GAMM</name>
<protein>
    <submittedName>
        <fullName evidence="2">DUF1792 domain-containing protein</fullName>
    </submittedName>
</protein>
<evidence type="ECO:0000313" key="2">
    <source>
        <dbReference type="EMBL" id="KAA8713289.1"/>
    </source>
</evidence>
<dbReference type="AlphaFoldDB" id="A0A5M9QZ62"/>
<dbReference type="Pfam" id="PF08759">
    <property type="entry name" value="GT-D"/>
    <property type="match status" value="1"/>
</dbReference>
<dbReference type="Proteomes" id="UP000322181">
    <property type="component" value="Unassembled WGS sequence"/>
</dbReference>